<dbReference type="OMA" id="ENHCIEE"/>
<dbReference type="InterPro" id="IPR056953">
    <property type="entry name" value="CUT_N"/>
</dbReference>
<proteinExistence type="predicted"/>
<keyword evidence="5" id="KW-1185">Reference proteome</keyword>
<feature type="transmembrane region" description="Helical" evidence="2">
    <location>
        <begin position="502"/>
        <end position="525"/>
    </location>
</feature>
<feature type="domain" description="ZP" evidence="4">
    <location>
        <begin position="205"/>
        <end position="446"/>
    </location>
</feature>
<gene>
    <name evidence="6" type="primary">LOC108669733</name>
</gene>
<evidence type="ECO:0000313" key="6">
    <source>
        <dbReference type="RefSeq" id="XP_018012627.1"/>
    </source>
</evidence>
<dbReference type="InterPro" id="IPR003609">
    <property type="entry name" value="Pan_app"/>
</dbReference>
<dbReference type="PROSITE" id="PS50948">
    <property type="entry name" value="PAN"/>
    <property type="match status" value="2"/>
</dbReference>
<dbReference type="RefSeq" id="XP_018012627.1">
    <property type="nucleotide sequence ID" value="XM_018157138.1"/>
</dbReference>
<dbReference type="Proteomes" id="UP000694843">
    <property type="component" value="Unplaced"/>
</dbReference>
<dbReference type="CDD" id="cd01099">
    <property type="entry name" value="PAN_AP_HGF"/>
    <property type="match status" value="1"/>
</dbReference>
<dbReference type="AlphaFoldDB" id="A0A8B7NG74"/>
<feature type="region of interest" description="Disordered" evidence="1">
    <location>
        <begin position="544"/>
        <end position="567"/>
    </location>
</feature>
<dbReference type="GO" id="GO:0009653">
    <property type="term" value="P:anatomical structure morphogenesis"/>
    <property type="evidence" value="ECO:0007669"/>
    <property type="project" value="TreeGrafter"/>
</dbReference>
<dbReference type="SMART" id="SM00473">
    <property type="entry name" value="PAN_AP"/>
    <property type="match status" value="2"/>
</dbReference>
<dbReference type="InterPro" id="IPR052774">
    <property type="entry name" value="Celegans_DevNeuronal_Protein"/>
</dbReference>
<dbReference type="PANTHER" id="PTHR47327:SF2">
    <property type="entry name" value="FI18240P1-RELATED"/>
    <property type="match status" value="1"/>
</dbReference>
<dbReference type="SMART" id="SM00241">
    <property type="entry name" value="ZP"/>
    <property type="match status" value="1"/>
</dbReference>
<dbReference type="InterPro" id="IPR001507">
    <property type="entry name" value="ZP_dom"/>
</dbReference>
<dbReference type="Pfam" id="PF00024">
    <property type="entry name" value="PAN_1"/>
    <property type="match status" value="2"/>
</dbReference>
<dbReference type="PANTHER" id="PTHR47327">
    <property type="entry name" value="FI18240P1-RELATED"/>
    <property type="match status" value="1"/>
</dbReference>
<dbReference type="SUPFAM" id="SSF57414">
    <property type="entry name" value="Hairpin loop containing domain-like"/>
    <property type="match status" value="2"/>
</dbReference>
<protein>
    <submittedName>
        <fullName evidence="6">Uncharacterized protein LOC108669733</fullName>
    </submittedName>
</protein>
<keyword evidence="2" id="KW-0472">Membrane</keyword>
<organism evidence="5 6">
    <name type="scientific">Hyalella azteca</name>
    <name type="common">Amphipod</name>
    <dbReference type="NCBI Taxonomy" id="294128"/>
    <lineage>
        <taxon>Eukaryota</taxon>
        <taxon>Metazoa</taxon>
        <taxon>Ecdysozoa</taxon>
        <taxon>Arthropoda</taxon>
        <taxon>Crustacea</taxon>
        <taxon>Multicrustacea</taxon>
        <taxon>Malacostraca</taxon>
        <taxon>Eumalacostraca</taxon>
        <taxon>Peracarida</taxon>
        <taxon>Amphipoda</taxon>
        <taxon>Senticaudata</taxon>
        <taxon>Talitrida</taxon>
        <taxon>Talitroidea</taxon>
        <taxon>Hyalellidae</taxon>
        <taxon>Hyalella</taxon>
    </lineage>
</organism>
<keyword evidence="2" id="KW-1133">Transmembrane helix</keyword>
<evidence type="ECO:0000256" key="2">
    <source>
        <dbReference type="SAM" id="Phobius"/>
    </source>
</evidence>
<dbReference type="Pfam" id="PF25057">
    <property type="entry name" value="CUT_N"/>
    <property type="match status" value="1"/>
</dbReference>
<dbReference type="PROSITE" id="PS51034">
    <property type="entry name" value="ZP_2"/>
    <property type="match status" value="1"/>
</dbReference>
<reference evidence="6" key="1">
    <citation type="submission" date="2025-08" db="UniProtKB">
        <authorList>
            <consortium name="RefSeq"/>
        </authorList>
    </citation>
    <scope>IDENTIFICATION</scope>
    <source>
        <tissue evidence="6">Whole organism</tissue>
    </source>
</reference>
<dbReference type="KEGG" id="hazt:108669733"/>
<sequence length="567" mass="63622">SLSKSQFPVFTLYAQKICLPKSRPPCKSPWAYETVPEFTIEKSMVTETVPAPSRSECATLCLLHERFTCRSAAFNRDSKTCSLSQIDRNMAGRKKLVAIDAKYDYIELSCGLKPDRMCEFQSIREKIMKTVDAVYLDTESTEECRQRCLDADFGCYSYDYKSAGEPICRLSHHSAATLAHIQEPYLPIGNATTYELQACYQVTIECKASEMVAKISTSTVFNGKVYSRSRPNSCVEDIKNSTQFTISLPYNSVDCDVEQKGNTMFTSNIVIQHHDKIVTRADVGLALQCKYDLKNMTVTHSLQSGLEVRNDPATEYIQEVVVASPNVTMRVTTPQGQDVGSAQVGDNLALRFEILDKSSPYEIFVRELVALDGRDSSEIVLIDEHGCPTDPSIMQAIMQVDSGKILHAPFQAFKFPATDVVQFRALVTPCHPTCEPQQCYADRFDGALMTAKSFGRRKRREVKENDIMVAQSIQITDKFLFNDKDENEVEKLLASAECSTSYTGIIIACALFLLAQLVILMVWSYQWHKKRATKEIAPHYPPVMHSYPRGRHSGNSSVTSSTAYLNH</sequence>
<evidence type="ECO:0000256" key="1">
    <source>
        <dbReference type="SAM" id="MobiDB-lite"/>
    </source>
</evidence>
<dbReference type="Gene3D" id="3.50.4.10">
    <property type="entry name" value="Hepatocyte Growth Factor"/>
    <property type="match status" value="2"/>
</dbReference>
<dbReference type="GeneID" id="108669733"/>
<feature type="domain" description="Apple" evidence="3">
    <location>
        <begin position="26"/>
        <end position="110"/>
    </location>
</feature>
<accession>A0A8B7NG74</accession>
<feature type="non-terminal residue" evidence="6">
    <location>
        <position position="1"/>
    </location>
</feature>
<evidence type="ECO:0000259" key="3">
    <source>
        <dbReference type="PROSITE" id="PS50948"/>
    </source>
</evidence>
<dbReference type="OrthoDB" id="5867217at2759"/>
<keyword evidence="2" id="KW-0812">Transmembrane</keyword>
<evidence type="ECO:0000259" key="4">
    <source>
        <dbReference type="PROSITE" id="PS51034"/>
    </source>
</evidence>
<evidence type="ECO:0000313" key="5">
    <source>
        <dbReference type="Proteomes" id="UP000694843"/>
    </source>
</evidence>
<feature type="compositionally biased region" description="Polar residues" evidence="1">
    <location>
        <begin position="553"/>
        <end position="567"/>
    </location>
</feature>
<name>A0A8B7NG74_HYAAZ</name>
<feature type="domain" description="Apple" evidence="3">
    <location>
        <begin position="118"/>
        <end position="199"/>
    </location>
</feature>